<evidence type="ECO:0000313" key="3">
    <source>
        <dbReference type="Proteomes" id="UP000541558"/>
    </source>
</evidence>
<feature type="compositionally biased region" description="Basic residues" evidence="1">
    <location>
        <begin position="45"/>
        <end position="62"/>
    </location>
</feature>
<comment type="caution">
    <text evidence="2">The sequence shown here is derived from an EMBL/GenBank/DDBJ whole genome shotgun (WGS) entry which is preliminary data.</text>
</comment>
<dbReference type="AlphaFoldDB" id="A0A8H5BAN6"/>
<reference evidence="2 3" key="1">
    <citation type="journal article" date="2020" name="ISME J.">
        <title>Uncovering the hidden diversity of litter-decomposition mechanisms in mushroom-forming fungi.</title>
        <authorList>
            <person name="Floudas D."/>
            <person name="Bentzer J."/>
            <person name="Ahren D."/>
            <person name="Johansson T."/>
            <person name="Persson P."/>
            <person name="Tunlid A."/>
        </authorList>
    </citation>
    <scope>NUCLEOTIDE SEQUENCE [LARGE SCALE GENOMIC DNA]</scope>
    <source>
        <strain evidence="2 3">CBS 175.51</strain>
    </source>
</reference>
<name>A0A8H5BAN6_9AGAR</name>
<dbReference type="EMBL" id="JAACJK010000173">
    <property type="protein sequence ID" value="KAF5319804.1"/>
    <property type="molecule type" value="Genomic_DNA"/>
</dbReference>
<keyword evidence="3" id="KW-1185">Reference proteome</keyword>
<accession>A0A8H5BAN6</accession>
<organism evidence="2 3">
    <name type="scientific">Ephemerocybe angulata</name>
    <dbReference type="NCBI Taxonomy" id="980116"/>
    <lineage>
        <taxon>Eukaryota</taxon>
        <taxon>Fungi</taxon>
        <taxon>Dikarya</taxon>
        <taxon>Basidiomycota</taxon>
        <taxon>Agaricomycotina</taxon>
        <taxon>Agaricomycetes</taxon>
        <taxon>Agaricomycetidae</taxon>
        <taxon>Agaricales</taxon>
        <taxon>Agaricineae</taxon>
        <taxon>Psathyrellaceae</taxon>
        <taxon>Ephemerocybe</taxon>
    </lineage>
</organism>
<evidence type="ECO:0000313" key="2">
    <source>
        <dbReference type="EMBL" id="KAF5319804.1"/>
    </source>
</evidence>
<gene>
    <name evidence="2" type="ORF">D9611_012834</name>
</gene>
<evidence type="ECO:0000256" key="1">
    <source>
        <dbReference type="SAM" id="MobiDB-lite"/>
    </source>
</evidence>
<feature type="region of interest" description="Disordered" evidence="1">
    <location>
        <begin position="1"/>
        <end position="100"/>
    </location>
</feature>
<protein>
    <submittedName>
        <fullName evidence="2">Uncharacterized protein</fullName>
    </submittedName>
</protein>
<sequence>MDPSTPIKSKPKTDTIPSTPELEEHQPYQTSGPWDSPSPKTAAWKQKKRIHDLRGLRQRARARRAEDTVPTSDAEEEELPLPPLIGKPFSPKDQAPPEPDATTMAYIESLRRRCKALEELLEVNNILVPADTPAVEYVRLPVTH</sequence>
<proteinExistence type="predicted"/>
<dbReference type="Proteomes" id="UP000541558">
    <property type="component" value="Unassembled WGS sequence"/>
</dbReference>